<keyword evidence="2" id="KW-1185">Reference proteome</keyword>
<protein>
    <submittedName>
        <fullName evidence="1">Uncharacterized protein</fullName>
    </submittedName>
</protein>
<organism evidence="1 2">
    <name type="scientific">Mycena venus</name>
    <dbReference type="NCBI Taxonomy" id="2733690"/>
    <lineage>
        <taxon>Eukaryota</taxon>
        <taxon>Fungi</taxon>
        <taxon>Dikarya</taxon>
        <taxon>Basidiomycota</taxon>
        <taxon>Agaricomycotina</taxon>
        <taxon>Agaricomycetes</taxon>
        <taxon>Agaricomycetidae</taxon>
        <taxon>Agaricales</taxon>
        <taxon>Marasmiineae</taxon>
        <taxon>Mycenaceae</taxon>
        <taxon>Mycena</taxon>
    </lineage>
</organism>
<reference evidence="1" key="1">
    <citation type="submission" date="2020-05" db="EMBL/GenBank/DDBJ databases">
        <title>Mycena genomes resolve the evolution of fungal bioluminescence.</title>
        <authorList>
            <person name="Tsai I.J."/>
        </authorList>
    </citation>
    <scope>NUCLEOTIDE SEQUENCE</scope>
    <source>
        <strain evidence="1">CCC161011</strain>
    </source>
</reference>
<evidence type="ECO:0000313" key="1">
    <source>
        <dbReference type="EMBL" id="KAF7366207.1"/>
    </source>
</evidence>
<dbReference type="EMBL" id="JACAZI010000003">
    <property type="protein sequence ID" value="KAF7366207.1"/>
    <property type="molecule type" value="Genomic_DNA"/>
</dbReference>
<proteinExistence type="predicted"/>
<dbReference type="AlphaFoldDB" id="A0A8H7DB23"/>
<name>A0A8H7DB23_9AGAR</name>
<accession>A0A8H7DB23</accession>
<sequence length="67" mass="7967">MDSTINHMCFYIVFQPHIQDSLDETLLESYSLFRLVFPTETPFLTTLLKRYWKQIALNPQLNSTSRL</sequence>
<comment type="caution">
    <text evidence="1">The sequence shown here is derived from an EMBL/GenBank/DDBJ whole genome shotgun (WGS) entry which is preliminary data.</text>
</comment>
<dbReference type="Proteomes" id="UP000620124">
    <property type="component" value="Unassembled WGS sequence"/>
</dbReference>
<evidence type="ECO:0000313" key="2">
    <source>
        <dbReference type="Proteomes" id="UP000620124"/>
    </source>
</evidence>
<gene>
    <name evidence="1" type="ORF">MVEN_00497900</name>
</gene>